<feature type="region of interest" description="Disordered" evidence="1">
    <location>
        <begin position="1"/>
        <end position="56"/>
    </location>
</feature>
<evidence type="ECO:0000256" key="1">
    <source>
        <dbReference type="SAM" id="MobiDB-lite"/>
    </source>
</evidence>
<name>A0AAD3XWZ3_NEPGR</name>
<keyword evidence="3" id="KW-1185">Reference proteome</keyword>
<gene>
    <name evidence="2" type="ORF">Nepgr_021161</name>
</gene>
<sequence length="138" mass="15201">MSAGQSSPPSQKPISASQLPAPRTALPSFPHSGEGSALAREECPPPSHVPHQQYGQPFSAKHSAIAAFCHRDFISRGFSIGYAIVLRVLLYLDSTSSSVYHLRLSWRLNISEEQRFTSIPFPQIFIAGNDRANFHPSR</sequence>
<dbReference type="Proteomes" id="UP001279734">
    <property type="component" value="Unassembled WGS sequence"/>
</dbReference>
<accession>A0AAD3XWZ3</accession>
<reference evidence="2" key="1">
    <citation type="submission" date="2023-05" db="EMBL/GenBank/DDBJ databases">
        <title>Nepenthes gracilis genome sequencing.</title>
        <authorList>
            <person name="Fukushima K."/>
        </authorList>
    </citation>
    <scope>NUCLEOTIDE SEQUENCE</scope>
    <source>
        <strain evidence="2">SING2019-196</strain>
    </source>
</reference>
<protein>
    <submittedName>
        <fullName evidence="2">Uncharacterized protein</fullName>
    </submittedName>
</protein>
<comment type="caution">
    <text evidence="2">The sequence shown here is derived from an EMBL/GenBank/DDBJ whole genome shotgun (WGS) entry which is preliminary data.</text>
</comment>
<evidence type="ECO:0000313" key="2">
    <source>
        <dbReference type="EMBL" id="GMH19320.1"/>
    </source>
</evidence>
<dbReference type="AlphaFoldDB" id="A0AAD3XWZ3"/>
<feature type="compositionally biased region" description="Polar residues" evidence="1">
    <location>
        <begin position="1"/>
        <end position="18"/>
    </location>
</feature>
<dbReference type="EMBL" id="BSYO01000020">
    <property type="protein sequence ID" value="GMH19320.1"/>
    <property type="molecule type" value="Genomic_DNA"/>
</dbReference>
<organism evidence="2 3">
    <name type="scientific">Nepenthes gracilis</name>
    <name type="common">Slender pitcher plant</name>
    <dbReference type="NCBI Taxonomy" id="150966"/>
    <lineage>
        <taxon>Eukaryota</taxon>
        <taxon>Viridiplantae</taxon>
        <taxon>Streptophyta</taxon>
        <taxon>Embryophyta</taxon>
        <taxon>Tracheophyta</taxon>
        <taxon>Spermatophyta</taxon>
        <taxon>Magnoliopsida</taxon>
        <taxon>eudicotyledons</taxon>
        <taxon>Gunneridae</taxon>
        <taxon>Pentapetalae</taxon>
        <taxon>Caryophyllales</taxon>
        <taxon>Nepenthaceae</taxon>
        <taxon>Nepenthes</taxon>
    </lineage>
</organism>
<evidence type="ECO:0000313" key="3">
    <source>
        <dbReference type="Proteomes" id="UP001279734"/>
    </source>
</evidence>
<proteinExistence type="predicted"/>